<dbReference type="Gene3D" id="3.40.390.10">
    <property type="entry name" value="Collagenase (Catalytic Domain)"/>
    <property type="match status" value="2"/>
</dbReference>
<dbReference type="VEuPathDB" id="VectorBase:LDEU001472"/>
<dbReference type="OrthoDB" id="6475849at2759"/>
<keyword evidence="6" id="KW-0862">Zinc</keyword>
<feature type="non-terminal residue" evidence="9">
    <location>
        <position position="1"/>
    </location>
</feature>
<reference evidence="9 10" key="1">
    <citation type="journal article" date="2018" name="Gigascience">
        <title>Genomes of trombidid mites reveal novel predicted allergens and laterally-transferred genes associated with secondary metabolism.</title>
        <authorList>
            <person name="Dong X."/>
            <person name="Chaisiri K."/>
            <person name="Xia D."/>
            <person name="Armstrong S.D."/>
            <person name="Fang Y."/>
            <person name="Donnelly M.J."/>
            <person name="Kadowaki T."/>
            <person name="McGarry J.W."/>
            <person name="Darby A.C."/>
            <person name="Makepeace B.L."/>
        </authorList>
    </citation>
    <scope>NUCLEOTIDE SEQUENCE [LARGE SCALE GENOMIC DNA]</scope>
    <source>
        <strain evidence="9">UoL-UT</strain>
    </source>
</reference>
<dbReference type="AlphaFoldDB" id="A0A443SST0"/>
<dbReference type="InterPro" id="IPR018497">
    <property type="entry name" value="Peptidase_M13_C"/>
</dbReference>
<evidence type="ECO:0000256" key="4">
    <source>
        <dbReference type="ARBA" id="ARBA00022723"/>
    </source>
</evidence>
<evidence type="ECO:0000256" key="7">
    <source>
        <dbReference type="ARBA" id="ARBA00023049"/>
    </source>
</evidence>
<keyword evidence="3" id="KW-0645">Protease</keyword>
<comment type="caution">
    <text evidence="9">The sequence shown here is derived from an EMBL/GenBank/DDBJ whole genome shotgun (WGS) entry which is preliminary data.</text>
</comment>
<dbReference type="STRING" id="299467.A0A443SST0"/>
<accession>A0A443SST0</accession>
<dbReference type="GO" id="GO:0046872">
    <property type="term" value="F:metal ion binding"/>
    <property type="evidence" value="ECO:0007669"/>
    <property type="project" value="UniProtKB-KW"/>
</dbReference>
<dbReference type="CDD" id="cd08662">
    <property type="entry name" value="M13"/>
    <property type="match status" value="1"/>
</dbReference>
<evidence type="ECO:0000313" key="10">
    <source>
        <dbReference type="Proteomes" id="UP000288716"/>
    </source>
</evidence>
<evidence type="ECO:0000256" key="1">
    <source>
        <dbReference type="ARBA" id="ARBA00001947"/>
    </source>
</evidence>
<dbReference type="PROSITE" id="PS51885">
    <property type="entry name" value="NEPRILYSIN"/>
    <property type="match status" value="1"/>
</dbReference>
<dbReference type="Proteomes" id="UP000288716">
    <property type="component" value="Unassembled WGS sequence"/>
</dbReference>
<evidence type="ECO:0000256" key="6">
    <source>
        <dbReference type="ARBA" id="ARBA00022833"/>
    </source>
</evidence>
<evidence type="ECO:0000256" key="5">
    <source>
        <dbReference type="ARBA" id="ARBA00022801"/>
    </source>
</evidence>
<keyword evidence="7" id="KW-0482">Metalloprotease</keyword>
<dbReference type="GO" id="GO:0005886">
    <property type="term" value="C:plasma membrane"/>
    <property type="evidence" value="ECO:0007669"/>
    <property type="project" value="TreeGrafter"/>
</dbReference>
<dbReference type="PANTHER" id="PTHR11733">
    <property type="entry name" value="ZINC METALLOPROTEASE FAMILY M13 NEPRILYSIN-RELATED"/>
    <property type="match status" value="1"/>
</dbReference>
<dbReference type="EMBL" id="NCKV01000456">
    <property type="protein sequence ID" value="RWS30569.1"/>
    <property type="molecule type" value="Genomic_DNA"/>
</dbReference>
<dbReference type="GO" id="GO:0016485">
    <property type="term" value="P:protein processing"/>
    <property type="evidence" value="ECO:0007669"/>
    <property type="project" value="TreeGrafter"/>
</dbReference>
<comment type="similarity">
    <text evidence="2">Belongs to the peptidase M13 family.</text>
</comment>
<dbReference type="SUPFAM" id="SSF55486">
    <property type="entry name" value="Metalloproteases ('zincins'), catalytic domain"/>
    <property type="match status" value="1"/>
</dbReference>
<evidence type="ECO:0000256" key="3">
    <source>
        <dbReference type="ARBA" id="ARBA00022670"/>
    </source>
</evidence>
<dbReference type="InterPro" id="IPR024079">
    <property type="entry name" value="MetalloPept_cat_dom_sf"/>
</dbReference>
<sequence>AKIVKQIDESISPCHDFYSFACGGLEKAFTVIPEDRSNLWSASLLQLNIDQKLKAFIENISSEDEDNYLSKIKVSYEQCVDQESIEVLGNSPLEMVFDQIGGWPVLQGKNWTDSIKNLTERLTKLKEIGLRFDVFFELQVLPHVIDESFNAIYLGNPLLVLDDRGYYEKNINDTVLRSYYEFMIDASILLGAPSEIAKKEMLEVLQFEINLTKIMAPKDPKGNVYNPRNFSELNSMAPAIDWKYFFNQITSSIIRIPDDYYVILESPDYITNLSGLIQKTDNRILANYIGWRTVVEMTALLDNNWGVVARRLYRHLDGRLRLLPRWKFCINLVKKYFNIGVSSLYVQRTPEVRKQIKVVKRMVNEIRSTYLNYGSIGWVIGHEITHGFDDSGRLFDENGEYNEWWTNNTKKEFDRKAECFVEQYNNYTSPMTGMKLNGMLTLGENIADNGGIKQAYRAYEKHASKDPLLPGLNYSQLQLFFIQSASVSVHYLSLTDFVNESINFRIIGTMSNFAQFATAFHCNKQSAMNPKKRCELW</sequence>
<evidence type="ECO:0000313" key="9">
    <source>
        <dbReference type="EMBL" id="RWS30569.1"/>
    </source>
</evidence>
<protein>
    <submittedName>
        <fullName evidence="9">Membrane metallo-endopeptidase-like 1</fullName>
    </submittedName>
</protein>
<dbReference type="Pfam" id="PF05649">
    <property type="entry name" value="Peptidase_M13_N"/>
    <property type="match status" value="1"/>
</dbReference>
<keyword evidence="10" id="KW-1185">Reference proteome</keyword>
<comment type="cofactor">
    <cofactor evidence="1">
        <name>Zn(2+)</name>
        <dbReference type="ChEBI" id="CHEBI:29105"/>
    </cofactor>
</comment>
<keyword evidence="5" id="KW-0378">Hydrolase</keyword>
<dbReference type="InterPro" id="IPR008753">
    <property type="entry name" value="Peptidase_M13_N"/>
</dbReference>
<evidence type="ECO:0000256" key="2">
    <source>
        <dbReference type="ARBA" id="ARBA00007357"/>
    </source>
</evidence>
<dbReference type="PRINTS" id="PR00786">
    <property type="entry name" value="NEPRILYSIN"/>
</dbReference>
<dbReference type="PANTHER" id="PTHR11733:SF167">
    <property type="entry name" value="FI17812P1-RELATED"/>
    <property type="match status" value="1"/>
</dbReference>
<evidence type="ECO:0000259" key="8">
    <source>
        <dbReference type="Pfam" id="PF05649"/>
    </source>
</evidence>
<dbReference type="InterPro" id="IPR000718">
    <property type="entry name" value="Peptidase_M13"/>
</dbReference>
<keyword evidence="4" id="KW-0479">Metal-binding</keyword>
<name>A0A443SST0_9ACAR</name>
<dbReference type="GO" id="GO:0004222">
    <property type="term" value="F:metalloendopeptidase activity"/>
    <property type="evidence" value="ECO:0007669"/>
    <property type="project" value="InterPro"/>
</dbReference>
<gene>
    <name evidence="9" type="ORF">B4U80_08703</name>
</gene>
<proteinExistence type="inferred from homology"/>
<organism evidence="9 10">
    <name type="scientific">Leptotrombidium deliense</name>
    <dbReference type="NCBI Taxonomy" id="299467"/>
    <lineage>
        <taxon>Eukaryota</taxon>
        <taxon>Metazoa</taxon>
        <taxon>Ecdysozoa</taxon>
        <taxon>Arthropoda</taxon>
        <taxon>Chelicerata</taxon>
        <taxon>Arachnida</taxon>
        <taxon>Acari</taxon>
        <taxon>Acariformes</taxon>
        <taxon>Trombidiformes</taxon>
        <taxon>Prostigmata</taxon>
        <taxon>Anystina</taxon>
        <taxon>Parasitengona</taxon>
        <taxon>Trombiculoidea</taxon>
        <taxon>Trombiculidae</taxon>
        <taxon>Leptotrombidium</taxon>
    </lineage>
</organism>
<feature type="domain" description="Peptidase M13 N-terminal" evidence="8">
    <location>
        <begin position="13"/>
        <end position="370"/>
    </location>
</feature>